<dbReference type="InterPro" id="IPR050523">
    <property type="entry name" value="AKR_Detox_Biosynth"/>
</dbReference>
<dbReference type="PANTHER" id="PTHR43364">
    <property type="entry name" value="NADH-SPECIFIC METHYLGLYOXAL REDUCTASE-RELATED"/>
    <property type="match status" value="1"/>
</dbReference>
<reference evidence="3 4" key="1">
    <citation type="submission" date="2020-05" db="EMBL/GenBank/DDBJ databases">
        <title>MicrobeNet Type strains.</title>
        <authorList>
            <person name="Nicholson A.C."/>
        </authorList>
    </citation>
    <scope>NUCLEOTIDE SEQUENCE [LARGE SCALE GENOMIC DNA]</scope>
    <source>
        <strain evidence="3 4">JCM 14547</strain>
    </source>
</reference>
<protein>
    <submittedName>
        <fullName evidence="3">Aldo/keto reductase</fullName>
    </submittedName>
</protein>
<organism evidence="3 4">
    <name type="scientific">Pseudokineococcus marinus</name>
    <dbReference type="NCBI Taxonomy" id="351215"/>
    <lineage>
        <taxon>Bacteria</taxon>
        <taxon>Bacillati</taxon>
        <taxon>Actinomycetota</taxon>
        <taxon>Actinomycetes</taxon>
        <taxon>Kineosporiales</taxon>
        <taxon>Kineosporiaceae</taxon>
        <taxon>Pseudokineococcus</taxon>
    </lineage>
</organism>
<dbReference type="GO" id="GO:0005829">
    <property type="term" value="C:cytosol"/>
    <property type="evidence" value="ECO:0007669"/>
    <property type="project" value="TreeGrafter"/>
</dbReference>
<dbReference type="InterPro" id="IPR036812">
    <property type="entry name" value="NAD(P)_OxRdtase_dom_sf"/>
</dbReference>
<dbReference type="Proteomes" id="UP000555552">
    <property type="component" value="Unassembled WGS sequence"/>
</dbReference>
<name>A0A849BRI5_9ACTN</name>
<accession>A0A849BRI5</accession>
<dbReference type="RefSeq" id="WP_171203773.1">
    <property type="nucleotide sequence ID" value="NZ_BAAANP010000010.1"/>
</dbReference>
<keyword evidence="1" id="KW-0560">Oxidoreductase</keyword>
<evidence type="ECO:0000313" key="3">
    <source>
        <dbReference type="EMBL" id="NNH23993.1"/>
    </source>
</evidence>
<sequence length="319" mass="34048">MRMRNLGSSGLRVSAVGLGCNNFGGRLDQEATTAVVDACFDHGVTFFDTADVYGGQGASEEALGRALEGRRDDVVLATKFGLDMGGLYGDDFGARGSRRYLRRAVEGSLRRLRTDHVDLLQYHRPDGVTPLEETLTAMGELVTEGKVRYVGTSNLPAWQVADASWTARTAHLAPFVSEQSEYSLLRRGAEAELLPACAAHGVGFLPYFPLASGLLTGKYRRGEQAPDGTRLAGDMGPSWLTDEAFDVAEAVASFAEQRERSMLDVAFAGLLARPEVSSVIAGATRPEQVAANAAAGDWEMPDADAAELRSALDTATAAR</sequence>
<dbReference type="FunFam" id="3.20.20.100:FF:000004">
    <property type="entry name" value="Oxidoreductase, aldo/keto reductase"/>
    <property type="match status" value="1"/>
</dbReference>
<dbReference type="Pfam" id="PF00248">
    <property type="entry name" value="Aldo_ket_red"/>
    <property type="match status" value="1"/>
</dbReference>
<evidence type="ECO:0000259" key="2">
    <source>
        <dbReference type="Pfam" id="PF00248"/>
    </source>
</evidence>
<dbReference type="EMBL" id="JABEMA010000236">
    <property type="protein sequence ID" value="NNH23993.1"/>
    <property type="molecule type" value="Genomic_DNA"/>
</dbReference>
<gene>
    <name evidence="3" type="ORF">HLB09_13015</name>
</gene>
<comment type="caution">
    <text evidence="3">The sequence shown here is derived from an EMBL/GenBank/DDBJ whole genome shotgun (WGS) entry which is preliminary data.</text>
</comment>
<evidence type="ECO:0000256" key="1">
    <source>
        <dbReference type="ARBA" id="ARBA00023002"/>
    </source>
</evidence>
<dbReference type="GO" id="GO:0016491">
    <property type="term" value="F:oxidoreductase activity"/>
    <property type="evidence" value="ECO:0007669"/>
    <property type="project" value="UniProtKB-KW"/>
</dbReference>
<dbReference type="AlphaFoldDB" id="A0A849BRI5"/>
<dbReference type="Gene3D" id="3.20.20.100">
    <property type="entry name" value="NADP-dependent oxidoreductase domain"/>
    <property type="match status" value="1"/>
</dbReference>
<dbReference type="InterPro" id="IPR023210">
    <property type="entry name" value="NADP_OxRdtase_dom"/>
</dbReference>
<dbReference type="PANTHER" id="PTHR43364:SF4">
    <property type="entry name" value="NAD(P)-LINKED OXIDOREDUCTASE SUPERFAMILY PROTEIN"/>
    <property type="match status" value="1"/>
</dbReference>
<dbReference type="SUPFAM" id="SSF51430">
    <property type="entry name" value="NAD(P)-linked oxidoreductase"/>
    <property type="match status" value="1"/>
</dbReference>
<evidence type="ECO:0000313" key="4">
    <source>
        <dbReference type="Proteomes" id="UP000555552"/>
    </source>
</evidence>
<proteinExistence type="predicted"/>
<keyword evidence="4" id="KW-1185">Reference proteome</keyword>
<feature type="domain" description="NADP-dependent oxidoreductase" evidence="2">
    <location>
        <begin position="16"/>
        <end position="312"/>
    </location>
</feature>